<proteinExistence type="inferred from homology"/>
<dbReference type="KEGG" id="ska:CP970_19375"/>
<comment type="subcellular location">
    <subcellularLocation>
        <location evidence="1">Membrane</location>
        <topology evidence="1">Multi-pass membrane protein</topology>
    </subcellularLocation>
</comment>
<dbReference type="InterPro" id="IPR037185">
    <property type="entry name" value="EmrE-like"/>
</dbReference>
<dbReference type="PANTHER" id="PTHR32322">
    <property type="entry name" value="INNER MEMBRANE TRANSPORTER"/>
    <property type="match status" value="1"/>
</dbReference>
<feature type="region of interest" description="Disordered" evidence="6">
    <location>
        <begin position="295"/>
        <end position="332"/>
    </location>
</feature>
<feature type="transmembrane region" description="Helical" evidence="7">
    <location>
        <begin position="66"/>
        <end position="85"/>
    </location>
</feature>
<dbReference type="Pfam" id="PF00892">
    <property type="entry name" value="EamA"/>
    <property type="match status" value="2"/>
</dbReference>
<sequence>MEGNYPRWLLITAIAPVAWGTNYYVTHEYLPAGSPLYGAAIRALPAGLLLLAVARRLPRGSWWWKSPVLGVLNVGGFFTLVYVAAQLLPTSLASTVMATAPLVMMLTAWALVAERPRLPHLAGAGVGLGGVCLMLLTGAVAADALGVLASAAAMLMSSLGYILAKRWSSEVPVLASTSWQLIAGGVLLLPAAALAEGAPPRLDASSVLAFGYVTTVATAVAFAAWFAGLRHLPAGTVGLVGLLNPVTGVLLGTLIADESLSARQLLGLTLVLLGVLLGRPRPPVTTPLRRGLCPPFPKLSASPEQGRPHSPCGTIAHSGSGSGPAHRPSAVR</sequence>
<feature type="transmembrane region" description="Helical" evidence="7">
    <location>
        <begin position="207"/>
        <end position="227"/>
    </location>
</feature>
<keyword evidence="10" id="KW-1185">Reference proteome</keyword>
<name>A0A5J6GDZ7_STRKN</name>
<dbReference type="SUPFAM" id="SSF103481">
    <property type="entry name" value="Multidrug resistance efflux transporter EmrE"/>
    <property type="match status" value="2"/>
</dbReference>
<comment type="similarity">
    <text evidence="2">Belongs to the EamA transporter family.</text>
</comment>
<feature type="domain" description="EamA" evidence="8">
    <location>
        <begin position="8"/>
        <end position="135"/>
    </location>
</feature>
<evidence type="ECO:0000256" key="1">
    <source>
        <dbReference type="ARBA" id="ARBA00004141"/>
    </source>
</evidence>
<dbReference type="RefSeq" id="WP_150493590.1">
    <property type="nucleotide sequence ID" value="NZ_CP023699.1"/>
</dbReference>
<evidence type="ECO:0000256" key="6">
    <source>
        <dbReference type="SAM" id="MobiDB-lite"/>
    </source>
</evidence>
<dbReference type="EMBL" id="CP023699">
    <property type="protein sequence ID" value="QEU92784.1"/>
    <property type="molecule type" value="Genomic_DNA"/>
</dbReference>
<organism evidence="9 10">
    <name type="scientific">Streptomyces kanamyceticus</name>
    <dbReference type="NCBI Taxonomy" id="1967"/>
    <lineage>
        <taxon>Bacteria</taxon>
        <taxon>Bacillati</taxon>
        <taxon>Actinomycetota</taxon>
        <taxon>Actinomycetes</taxon>
        <taxon>Kitasatosporales</taxon>
        <taxon>Streptomycetaceae</taxon>
        <taxon>Streptomyces</taxon>
    </lineage>
</organism>
<dbReference type="InterPro" id="IPR050638">
    <property type="entry name" value="AA-Vitamin_Transporters"/>
</dbReference>
<evidence type="ECO:0000256" key="4">
    <source>
        <dbReference type="ARBA" id="ARBA00022989"/>
    </source>
</evidence>
<reference evidence="9 10" key="1">
    <citation type="submission" date="2017-09" db="EMBL/GenBank/DDBJ databases">
        <authorList>
            <person name="Lee N."/>
            <person name="Cho B.-K."/>
        </authorList>
    </citation>
    <scope>NUCLEOTIDE SEQUENCE [LARGE SCALE GENOMIC DNA]</scope>
    <source>
        <strain evidence="9 10">ATCC 12853</strain>
    </source>
</reference>
<accession>A0A5J6GDZ7</accession>
<feature type="transmembrane region" description="Helical" evidence="7">
    <location>
        <begin position="171"/>
        <end position="195"/>
    </location>
</feature>
<evidence type="ECO:0000256" key="3">
    <source>
        <dbReference type="ARBA" id="ARBA00022692"/>
    </source>
</evidence>
<gene>
    <name evidence="9" type="ORF">CP970_19375</name>
</gene>
<evidence type="ECO:0000256" key="5">
    <source>
        <dbReference type="ARBA" id="ARBA00023136"/>
    </source>
</evidence>
<feature type="transmembrane region" description="Helical" evidence="7">
    <location>
        <begin position="121"/>
        <end position="141"/>
    </location>
</feature>
<feature type="transmembrane region" description="Helical" evidence="7">
    <location>
        <begin position="147"/>
        <end position="164"/>
    </location>
</feature>
<feature type="transmembrane region" description="Helical" evidence="7">
    <location>
        <begin position="262"/>
        <end position="280"/>
    </location>
</feature>
<evidence type="ECO:0000313" key="9">
    <source>
        <dbReference type="EMBL" id="QEU92784.1"/>
    </source>
</evidence>
<dbReference type="GO" id="GO:0016020">
    <property type="term" value="C:membrane"/>
    <property type="evidence" value="ECO:0007669"/>
    <property type="project" value="UniProtKB-SubCell"/>
</dbReference>
<evidence type="ECO:0000256" key="2">
    <source>
        <dbReference type="ARBA" id="ARBA00007362"/>
    </source>
</evidence>
<evidence type="ECO:0000313" key="10">
    <source>
        <dbReference type="Proteomes" id="UP000325529"/>
    </source>
</evidence>
<dbReference type="InterPro" id="IPR000620">
    <property type="entry name" value="EamA_dom"/>
</dbReference>
<evidence type="ECO:0000259" key="8">
    <source>
        <dbReference type="Pfam" id="PF00892"/>
    </source>
</evidence>
<protein>
    <submittedName>
        <fullName evidence="9">EamA family transporter</fullName>
    </submittedName>
</protein>
<dbReference type="Gene3D" id="1.10.3730.20">
    <property type="match status" value="1"/>
</dbReference>
<dbReference type="Proteomes" id="UP000325529">
    <property type="component" value="Chromosome"/>
</dbReference>
<dbReference type="PANTHER" id="PTHR32322:SF2">
    <property type="entry name" value="EAMA DOMAIN-CONTAINING PROTEIN"/>
    <property type="match status" value="1"/>
</dbReference>
<feature type="transmembrane region" description="Helical" evidence="7">
    <location>
        <begin position="36"/>
        <end position="54"/>
    </location>
</feature>
<keyword evidence="4 7" id="KW-1133">Transmembrane helix</keyword>
<feature type="domain" description="EamA" evidence="8">
    <location>
        <begin position="145"/>
        <end position="277"/>
    </location>
</feature>
<feature type="transmembrane region" description="Helical" evidence="7">
    <location>
        <begin position="234"/>
        <end position="256"/>
    </location>
</feature>
<dbReference type="AlphaFoldDB" id="A0A5J6GDZ7"/>
<evidence type="ECO:0000256" key="7">
    <source>
        <dbReference type="SAM" id="Phobius"/>
    </source>
</evidence>
<keyword evidence="3 7" id="KW-0812">Transmembrane</keyword>
<feature type="transmembrane region" description="Helical" evidence="7">
    <location>
        <begin position="91"/>
        <end position="112"/>
    </location>
</feature>
<keyword evidence="5 7" id="KW-0472">Membrane</keyword>